<gene>
    <name evidence="2" type="ORF">RRG08_043396</name>
</gene>
<keyword evidence="3" id="KW-1185">Reference proteome</keyword>
<accession>A0AAE1ATN0</accession>
<feature type="region of interest" description="Disordered" evidence="1">
    <location>
        <begin position="67"/>
        <end position="96"/>
    </location>
</feature>
<evidence type="ECO:0000256" key="1">
    <source>
        <dbReference type="SAM" id="MobiDB-lite"/>
    </source>
</evidence>
<proteinExistence type="predicted"/>
<reference evidence="2" key="1">
    <citation type="journal article" date="2023" name="G3 (Bethesda)">
        <title>A reference genome for the long-term kleptoplast-retaining sea slug Elysia crispata morphotype clarki.</title>
        <authorList>
            <person name="Eastman K.E."/>
            <person name="Pendleton A.L."/>
            <person name="Shaikh M.A."/>
            <person name="Suttiyut T."/>
            <person name="Ogas R."/>
            <person name="Tomko P."/>
            <person name="Gavelis G."/>
            <person name="Widhalm J.R."/>
            <person name="Wisecaver J.H."/>
        </authorList>
    </citation>
    <scope>NUCLEOTIDE SEQUENCE</scope>
    <source>
        <strain evidence="2">ECLA1</strain>
    </source>
</reference>
<evidence type="ECO:0000313" key="3">
    <source>
        <dbReference type="Proteomes" id="UP001283361"/>
    </source>
</evidence>
<comment type="caution">
    <text evidence="2">The sequence shown here is derived from an EMBL/GenBank/DDBJ whole genome shotgun (WGS) entry which is preliminary data.</text>
</comment>
<dbReference type="Proteomes" id="UP001283361">
    <property type="component" value="Unassembled WGS sequence"/>
</dbReference>
<organism evidence="2 3">
    <name type="scientific">Elysia crispata</name>
    <name type="common">lettuce slug</name>
    <dbReference type="NCBI Taxonomy" id="231223"/>
    <lineage>
        <taxon>Eukaryota</taxon>
        <taxon>Metazoa</taxon>
        <taxon>Spiralia</taxon>
        <taxon>Lophotrochozoa</taxon>
        <taxon>Mollusca</taxon>
        <taxon>Gastropoda</taxon>
        <taxon>Heterobranchia</taxon>
        <taxon>Euthyneura</taxon>
        <taxon>Panpulmonata</taxon>
        <taxon>Sacoglossa</taxon>
        <taxon>Placobranchoidea</taxon>
        <taxon>Plakobranchidae</taxon>
        <taxon>Elysia</taxon>
    </lineage>
</organism>
<dbReference type="EMBL" id="JAWDGP010001179">
    <property type="protein sequence ID" value="KAK3793748.1"/>
    <property type="molecule type" value="Genomic_DNA"/>
</dbReference>
<dbReference type="AlphaFoldDB" id="A0AAE1ATN0"/>
<sequence>MRSGAGPRNRGHPAYPLISAWVDLRRAHSASFNALSPPPFDASINQSTSHVVGLRLDVKNWIRSEEVGDNSVSLSPPSARPSRDEQWEVHRMHSIV</sequence>
<evidence type="ECO:0000313" key="2">
    <source>
        <dbReference type="EMBL" id="KAK3793748.1"/>
    </source>
</evidence>
<protein>
    <submittedName>
        <fullName evidence="2">Uncharacterized protein</fullName>
    </submittedName>
</protein>
<name>A0AAE1ATN0_9GAST</name>
<feature type="compositionally biased region" description="Basic and acidic residues" evidence="1">
    <location>
        <begin position="81"/>
        <end position="96"/>
    </location>
</feature>